<gene>
    <name evidence="1" type="ORF">FH608_045900</name>
</gene>
<protein>
    <recommendedName>
        <fullName evidence="3">PE domain-containing protein</fullName>
    </recommendedName>
</protein>
<organism evidence="1 2">
    <name type="scientific">Nonomuraea phyllanthi</name>
    <dbReference type="NCBI Taxonomy" id="2219224"/>
    <lineage>
        <taxon>Bacteria</taxon>
        <taxon>Bacillati</taxon>
        <taxon>Actinomycetota</taxon>
        <taxon>Actinomycetes</taxon>
        <taxon>Streptosporangiales</taxon>
        <taxon>Streptosporangiaceae</taxon>
        <taxon>Nonomuraea</taxon>
    </lineage>
</organism>
<dbReference type="RefSeq" id="WP_139637496.1">
    <property type="nucleotide sequence ID" value="NZ_VDLX02000028.1"/>
</dbReference>
<dbReference type="AlphaFoldDB" id="A0A5C4V642"/>
<accession>A0A5C4V642</accession>
<comment type="caution">
    <text evidence="1">The sequence shown here is derived from an EMBL/GenBank/DDBJ whole genome shotgun (WGS) entry which is preliminary data.</text>
</comment>
<dbReference type="Proteomes" id="UP000312512">
    <property type="component" value="Unassembled WGS sequence"/>
</dbReference>
<evidence type="ECO:0000313" key="2">
    <source>
        <dbReference type="Proteomes" id="UP000312512"/>
    </source>
</evidence>
<dbReference type="EMBL" id="VDLX02000028">
    <property type="protein sequence ID" value="KAB8186831.1"/>
    <property type="molecule type" value="Genomic_DNA"/>
</dbReference>
<name>A0A5C4V642_9ACTN</name>
<sequence length="86" mass="8879">MAQPSYDITPFSPAMAAATARVWCEEAASMAATAVAVSDMAAMLAQAADNLLGAAAGVPQQHESQPLPAGVYDLSAYRARRQAVAR</sequence>
<reference evidence="1 2" key="1">
    <citation type="submission" date="2019-10" db="EMBL/GenBank/DDBJ databases">
        <title>Nonomuraea sp. nov., isolated from Phyllanthus amarus.</title>
        <authorList>
            <person name="Klykleung N."/>
            <person name="Tanasupawat S."/>
        </authorList>
    </citation>
    <scope>NUCLEOTIDE SEQUENCE [LARGE SCALE GENOMIC DNA]</scope>
    <source>
        <strain evidence="1 2">PA1-10</strain>
    </source>
</reference>
<evidence type="ECO:0008006" key="3">
    <source>
        <dbReference type="Google" id="ProtNLM"/>
    </source>
</evidence>
<keyword evidence="2" id="KW-1185">Reference proteome</keyword>
<proteinExistence type="predicted"/>
<evidence type="ECO:0000313" key="1">
    <source>
        <dbReference type="EMBL" id="KAB8186831.1"/>
    </source>
</evidence>